<sequence length="281" mass="29449">MKKIMAFSMAAVMALSMAGCGSKPAADTAAATEAQADTTAAKAEDTAAAGTDAAAPAAGKKYVINTDTTFAPFEFENDKGEMVGIDLDILKAIAEDQGFEYEVIPVGFSAAVTALEAGECDGVIAGMSITDERAAKYDFSEPYYDSGVGMAVLQGSDITTYDQLKGQNVAAKIGTEGCTFAESIADQYGFEVTQFESSSDMYQAVLGGEAVACFEDYPVIGYEISRGLGLTLPTPMEKGSSYGFATLKGANPELVEMFNKGLENIKADGTYDKILSTYIAK</sequence>
<dbReference type="SUPFAM" id="SSF53850">
    <property type="entry name" value="Periplasmic binding protein-like II"/>
    <property type="match status" value="1"/>
</dbReference>
<dbReference type="EMBL" id="JAAITT010000012">
    <property type="protein sequence ID" value="NSJ49144.1"/>
    <property type="molecule type" value="Genomic_DNA"/>
</dbReference>
<evidence type="ECO:0000256" key="1">
    <source>
        <dbReference type="ARBA" id="ARBA00022729"/>
    </source>
</evidence>
<dbReference type="GeneID" id="97206315"/>
<evidence type="ECO:0000313" key="7">
    <source>
        <dbReference type="Proteomes" id="UP001299608"/>
    </source>
</evidence>
<evidence type="ECO:0000256" key="2">
    <source>
        <dbReference type="SAM" id="SignalP"/>
    </source>
</evidence>
<dbReference type="Gene3D" id="3.40.190.10">
    <property type="entry name" value="Periplasmic binding protein-like II"/>
    <property type="match status" value="2"/>
</dbReference>
<dbReference type="PANTHER" id="PTHR35936">
    <property type="entry name" value="MEMBRANE-BOUND LYTIC MUREIN TRANSGLYCOSYLASE F"/>
    <property type="match status" value="1"/>
</dbReference>
<organism evidence="4 7">
    <name type="scientific">Enterocloster aldenensis</name>
    <dbReference type="NCBI Taxonomy" id="358742"/>
    <lineage>
        <taxon>Bacteria</taxon>
        <taxon>Bacillati</taxon>
        <taxon>Bacillota</taxon>
        <taxon>Clostridia</taxon>
        <taxon>Lachnospirales</taxon>
        <taxon>Lachnospiraceae</taxon>
        <taxon>Enterocloster</taxon>
    </lineage>
</organism>
<dbReference type="PANTHER" id="PTHR35936:SF38">
    <property type="entry name" value="GLUTAMINE-BINDING PERIPLASMIC PROTEIN"/>
    <property type="match status" value="1"/>
</dbReference>
<keyword evidence="1 2" id="KW-0732">Signal</keyword>
<evidence type="ECO:0000313" key="5">
    <source>
        <dbReference type="EMBL" id="NSJ49144.1"/>
    </source>
</evidence>
<dbReference type="PROSITE" id="PS51257">
    <property type="entry name" value="PROKAR_LIPOPROTEIN"/>
    <property type="match status" value="1"/>
</dbReference>
<feature type="domain" description="Solute-binding protein family 3/N-terminal" evidence="3">
    <location>
        <begin position="61"/>
        <end position="281"/>
    </location>
</feature>
<evidence type="ECO:0000313" key="4">
    <source>
        <dbReference type="EMBL" id="MCG4745269.1"/>
    </source>
</evidence>
<dbReference type="RefSeq" id="WP_117559936.1">
    <property type="nucleotide sequence ID" value="NZ_BAABZL010000001.1"/>
</dbReference>
<feature type="chain" id="PRO_5043298030" evidence="2">
    <location>
        <begin position="26"/>
        <end position="281"/>
    </location>
</feature>
<feature type="signal peptide" evidence="2">
    <location>
        <begin position="1"/>
        <end position="25"/>
    </location>
</feature>
<protein>
    <submittedName>
        <fullName evidence="4">Transporter substrate-binding domain-containing protein</fullName>
    </submittedName>
</protein>
<dbReference type="Pfam" id="PF00497">
    <property type="entry name" value="SBP_bac_3"/>
    <property type="match status" value="1"/>
</dbReference>
<reference evidence="4" key="3">
    <citation type="submission" date="2022-01" db="EMBL/GenBank/DDBJ databases">
        <title>Collection of gut derived symbiotic bacterial strains cultured from healthy donors.</title>
        <authorList>
            <person name="Lin H."/>
            <person name="Kohout C."/>
            <person name="Waligurski E."/>
            <person name="Pamer E.G."/>
        </authorList>
    </citation>
    <scope>NUCLEOTIDE SEQUENCE</scope>
    <source>
        <strain evidence="4">DFI.6.55</strain>
    </source>
</reference>
<reference evidence="5 6" key="1">
    <citation type="journal article" date="2020" name="Cell Host Microbe">
        <title>Functional and Genomic Variation between Human-Derived Isolates of Lachnospiraceae Reveals Inter- and Intra-Species Diversity.</title>
        <authorList>
            <person name="Sorbara M.T."/>
            <person name="Littmann E.R."/>
            <person name="Fontana E."/>
            <person name="Moody T.U."/>
            <person name="Kohout C.E."/>
            <person name="Gjonbalaj M."/>
            <person name="Eaton V."/>
            <person name="Seok R."/>
            <person name="Leiner I.M."/>
            <person name="Pamer E.G."/>
        </authorList>
    </citation>
    <scope>NUCLEOTIDE SEQUENCE [LARGE SCALE GENOMIC DNA]</scope>
    <source>
        <strain evidence="5 6">MSK.1.17</strain>
    </source>
</reference>
<proteinExistence type="predicted"/>
<dbReference type="Proteomes" id="UP000669239">
    <property type="component" value="Unassembled WGS sequence"/>
</dbReference>
<name>A0AAX1SKJ4_9FIRM</name>
<dbReference type="CDD" id="cd13619">
    <property type="entry name" value="PBP2_GlnP"/>
    <property type="match status" value="1"/>
</dbReference>
<dbReference type="EMBL" id="JAKNGE010000007">
    <property type="protein sequence ID" value="MCG4745269.1"/>
    <property type="molecule type" value="Genomic_DNA"/>
</dbReference>
<dbReference type="AlphaFoldDB" id="A0AAX1SKJ4"/>
<reference evidence="5" key="2">
    <citation type="submission" date="2020-02" db="EMBL/GenBank/DDBJ databases">
        <authorList>
            <person name="Littmann E."/>
            <person name="Sorbara M."/>
        </authorList>
    </citation>
    <scope>NUCLEOTIDE SEQUENCE</scope>
    <source>
        <strain evidence="5">MSK.1.17</strain>
    </source>
</reference>
<evidence type="ECO:0000259" key="3">
    <source>
        <dbReference type="SMART" id="SM00062"/>
    </source>
</evidence>
<accession>A0AAX1SKJ4</accession>
<dbReference type="InterPro" id="IPR001638">
    <property type="entry name" value="Solute-binding_3/MltF_N"/>
</dbReference>
<keyword evidence="6" id="KW-1185">Reference proteome</keyword>
<dbReference type="SMART" id="SM00062">
    <property type="entry name" value="PBPb"/>
    <property type="match status" value="1"/>
</dbReference>
<dbReference type="Proteomes" id="UP001299608">
    <property type="component" value="Unassembled WGS sequence"/>
</dbReference>
<comment type="caution">
    <text evidence="4">The sequence shown here is derived from an EMBL/GenBank/DDBJ whole genome shotgun (WGS) entry which is preliminary data.</text>
</comment>
<evidence type="ECO:0000313" key="6">
    <source>
        <dbReference type="Proteomes" id="UP000669239"/>
    </source>
</evidence>
<gene>
    <name evidence="5" type="ORF">G5B36_10585</name>
    <name evidence="4" type="ORF">L0N08_07595</name>
</gene>